<organism evidence="1">
    <name type="scientific">bioreactor metagenome</name>
    <dbReference type="NCBI Taxonomy" id="1076179"/>
    <lineage>
        <taxon>unclassified sequences</taxon>
        <taxon>metagenomes</taxon>
        <taxon>ecological metagenomes</taxon>
    </lineage>
</organism>
<reference evidence="1" key="1">
    <citation type="submission" date="2019-08" db="EMBL/GenBank/DDBJ databases">
        <authorList>
            <person name="Kucharzyk K."/>
            <person name="Murdoch R.W."/>
            <person name="Higgins S."/>
            <person name="Loffler F."/>
        </authorList>
    </citation>
    <scope>NUCLEOTIDE SEQUENCE</scope>
</reference>
<proteinExistence type="predicted"/>
<protein>
    <submittedName>
        <fullName evidence="1">Uncharacterized protein</fullName>
    </submittedName>
</protein>
<gene>
    <name evidence="1" type="ORF">SDC9_207686</name>
</gene>
<dbReference type="EMBL" id="VSSQ01134597">
    <property type="protein sequence ID" value="MPN59963.1"/>
    <property type="molecule type" value="Genomic_DNA"/>
</dbReference>
<comment type="caution">
    <text evidence="1">The sequence shown here is derived from an EMBL/GenBank/DDBJ whole genome shotgun (WGS) entry which is preliminary data.</text>
</comment>
<evidence type="ECO:0000313" key="1">
    <source>
        <dbReference type="EMBL" id="MPN59963.1"/>
    </source>
</evidence>
<dbReference type="AlphaFoldDB" id="A0A645JK06"/>
<name>A0A645JK06_9ZZZZ</name>
<sequence length="56" mass="6074">MDQQIAVGGIAVYDRRNDGDDVFLEHIVISAYLVLGASALCRVKVLDDGRGERIGL</sequence>
<accession>A0A645JK06</accession>